<gene>
    <name evidence="3" type="ORF">dsmv_3789</name>
</gene>
<evidence type="ECO:0000256" key="1">
    <source>
        <dbReference type="ARBA" id="ARBA00006464"/>
    </source>
</evidence>
<comment type="similarity">
    <text evidence="1">Belongs to the bacterial sugar transferase family.</text>
</comment>
<feature type="domain" description="Bacterial sugar transferase" evidence="2">
    <location>
        <begin position="15"/>
        <end position="120"/>
    </location>
</feature>
<protein>
    <submittedName>
        <fullName evidence="3">Sugar transferase</fullName>
    </submittedName>
</protein>
<evidence type="ECO:0000313" key="4">
    <source>
        <dbReference type="Proteomes" id="UP000014977"/>
    </source>
</evidence>
<dbReference type="eggNOG" id="COG2148">
    <property type="taxonomic scope" value="Bacteria"/>
</dbReference>
<dbReference type="InterPro" id="IPR003362">
    <property type="entry name" value="Bact_transf"/>
</dbReference>
<sequence>MTNGCDADGCLLPDCDRLTRLGRWLRSTSLDELPELFNIIKGDMSIVGPRPLLMQYLDRYTPEQARRHEVKPGLTGWAQIHGRNDISWEDKFNMDVWYVDHQSLWLDINIILTTVGKVLKREGISRAGEATAAEFMGHAGT</sequence>
<accession>S7U5N6</accession>
<organism evidence="3 4">
    <name type="scientific">Desulfococcus multivorans DSM 2059</name>
    <dbReference type="NCBI Taxonomy" id="1121405"/>
    <lineage>
        <taxon>Bacteria</taxon>
        <taxon>Pseudomonadati</taxon>
        <taxon>Thermodesulfobacteriota</taxon>
        <taxon>Desulfobacteria</taxon>
        <taxon>Desulfobacterales</taxon>
        <taxon>Desulfococcaceae</taxon>
        <taxon>Desulfococcus</taxon>
    </lineage>
</organism>
<dbReference type="Pfam" id="PF02397">
    <property type="entry name" value="Bac_transf"/>
    <property type="match status" value="1"/>
</dbReference>
<reference evidence="3 4" key="1">
    <citation type="journal article" date="2013" name="Genome Announc.">
        <title>Draft genome sequences for three mercury-methylating, sulfate-reducing bacteria.</title>
        <authorList>
            <person name="Brown S.D."/>
            <person name="Hurt R.A.Jr."/>
            <person name="Gilmour C.C."/>
            <person name="Elias D.A."/>
        </authorList>
    </citation>
    <scope>NUCLEOTIDE SEQUENCE [LARGE SCALE GENOMIC DNA]</scope>
    <source>
        <strain evidence="3 4">DSM 2059</strain>
    </source>
</reference>
<dbReference type="Proteomes" id="UP000014977">
    <property type="component" value="Unassembled WGS sequence"/>
</dbReference>
<proteinExistence type="inferred from homology"/>
<dbReference type="PANTHER" id="PTHR30576:SF8">
    <property type="entry name" value="UNDECAPRENYL-PHOSPHATE GALACTOSE PHOSPHOTRANSFERASE"/>
    <property type="match status" value="1"/>
</dbReference>
<dbReference type="EMBL" id="ATHJ01000020">
    <property type="protein sequence ID" value="EPR44816.1"/>
    <property type="molecule type" value="Genomic_DNA"/>
</dbReference>
<evidence type="ECO:0000313" key="3">
    <source>
        <dbReference type="EMBL" id="EPR44816.1"/>
    </source>
</evidence>
<dbReference type="PANTHER" id="PTHR30576">
    <property type="entry name" value="COLANIC BIOSYNTHESIS UDP-GLUCOSE LIPID CARRIER TRANSFERASE"/>
    <property type="match status" value="1"/>
</dbReference>
<dbReference type="STRING" id="897.B2D07_16850"/>
<dbReference type="GO" id="GO:0016780">
    <property type="term" value="F:phosphotransferase activity, for other substituted phosphate groups"/>
    <property type="evidence" value="ECO:0007669"/>
    <property type="project" value="TreeGrafter"/>
</dbReference>
<comment type="caution">
    <text evidence="3">The sequence shown here is derived from an EMBL/GenBank/DDBJ whole genome shotgun (WGS) entry which is preliminary data.</text>
</comment>
<evidence type="ECO:0000259" key="2">
    <source>
        <dbReference type="Pfam" id="PF02397"/>
    </source>
</evidence>
<keyword evidence="3" id="KW-0808">Transferase</keyword>
<name>S7U5N6_DESML</name>
<dbReference type="RefSeq" id="WP_020875396.1">
    <property type="nucleotide sequence ID" value="NZ_ATHJ01000020.1"/>
</dbReference>
<dbReference type="AlphaFoldDB" id="S7U5N6"/>
<dbReference type="PATRIC" id="fig|1121405.3.peg.275"/>
<keyword evidence="4" id="KW-1185">Reference proteome</keyword>